<protein>
    <submittedName>
        <fullName evidence="2">Unnamed protein product</fullName>
    </submittedName>
</protein>
<keyword evidence="3" id="KW-1185">Reference proteome</keyword>
<reference evidence="2" key="1">
    <citation type="submission" date="2023-04" db="EMBL/GenBank/DDBJ databases">
        <title>Phytophthora fragariaefolia NBRC 109709.</title>
        <authorList>
            <person name="Ichikawa N."/>
            <person name="Sato H."/>
            <person name="Tonouchi N."/>
        </authorList>
    </citation>
    <scope>NUCLEOTIDE SEQUENCE</scope>
    <source>
        <strain evidence="2">NBRC 109709</strain>
    </source>
</reference>
<sequence length="110" mass="11564">MPISGAQQRPNPDCANDGESLGRGPGSAGSGHVQAPPEGQTSPLCPSEGDFAAQVADQSRRASPKTAELLMQDYIAVNFARLTAHNYSGHITRARIGCEVWKLLSHSPPA</sequence>
<evidence type="ECO:0000313" key="2">
    <source>
        <dbReference type="EMBL" id="GMF46328.1"/>
    </source>
</evidence>
<proteinExistence type="predicted"/>
<organism evidence="2 3">
    <name type="scientific">Phytophthora fragariaefolia</name>
    <dbReference type="NCBI Taxonomy" id="1490495"/>
    <lineage>
        <taxon>Eukaryota</taxon>
        <taxon>Sar</taxon>
        <taxon>Stramenopiles</taxon>
        <taxon>Oomycota</taxon>
        <taxon>Peronosporomycetes</taxon>
        <taxon>Peronosporales</taxon>
        <taxon>Peronosporaceae</taxon>
        <taxon>Phytophthora</taxon>
    </lineage>
</organism>
<dbReference type="EMBL" id="BSXT01001961">
    <property type="protein sequence ID" value="GMF46328.1"/>
    <property type="molecule type" value="Genomic_DNA"/>
</dbReference>
<gene>
    <name evidence="2" type="ORF">Pfra01_001699000</name>
</gene>
<accession>A0A9W6XVV2</accession>
<evidence type="ECO:0000313" key="3">
    <source>
        <dbReference type="Proteomes" id="UP001165121"/>
    </source>
</evidence>
<evidence type="ECO:0000256" key="1">
    <source>
        <dbReference type="SAM" id="MobiDB-lite"/>
    </source>
</evidence>
<comment type="caution">
    <text evidence="2">The sequence shown here is derived from an EMBL/GenBank/DDBJ whole genome shotgun (WGS) entry which is preliminary data.</text>
</comment>
<feature type="region of interest" description="Disordered" evidence="1">
    <location>
        <begin position="1"/>
        <end position="48"/>
    </location>
</feature>
<dbReference type="Proteomes" id="UP001165121">
    <property type="component" value="Unassembled WGS sequence"/>
</dbReference>
<name>A0A9W6XVV2_9STRA</name>
<dbReference type="AlphaFoldDB" id="A0A9W6XVV2"/>
<feature type="compositionally biased region" description="Polar residues" evidence="1">
    <location>
        <begin position="1"/>
        <end position="10"/>
    </location>
</feature>